<gene>
    <name evidence="2" type="ORF">LR48_Vigan187s002900</name>
</gene>
<feature type="signal peptide" evidence="1">
    <location>
        <begin position="1"/>
        <end position="30"/>
    </location>
</feature>
<feature type="chain" id="PRO_5005594481" description="Secreted protein" evidence="1">
    <location>
        <begin position="31"/>
        <end position="113"/>
    </location>
</feature>
<name>A0A0L9T6Q0_PHAAN</name>
<evidence type="ECO:0008006" key="4">
    <source>
        <dbReference type="Google" id="ProtNLM"/>
    </source>
</evidence>
<accession>A0A0L9T6Q0</accession>
<proteinExistence type="predicted"/>
<reference evidence="3" key="1">
    <citation type="journal article" date="2015" name="Proc. Natl. Acad. Sci. U.S.A.">
        <title>Genome sequencing of adzuki bean (Vigna angularis) provides insight into high starch and low fat accumulation and domestication.</title>
        <authorList>
            <person name="Yang K."/>
            <person name="Tian Z."/>
            <person name="Chen C."/>
            <person name="Luo L."/>
            <person name="Zhao B."/>
            <person name="Wang Z."/>
            <person name="Yu L."/>
            <person name="Li Y."/>
            <person name="Sun Y."/>
            <person name="Li W."/>
            <person name="Chen Y."/>
            <person name="Li Y."/>
            <person name="Zhang Y."/>
            <person name="Ai D."/>
            <person name="Zhao J."/>
            <person name="Shang C."/>
            <person name="Ma Y."/>
            <person name="Wu B."/>
            <person name="Wang M."/>
            <person name="Gao L."/>
            <person name="Sun D."/>
            <person name="Zhang P."/>
            <person name="Guo F."/>
            <person name="Wang W."/>
            <person name="Li Y."/>
            <person name="Wang J."/>
            <person name="Varshney R.K."/>
            <person name="Wang J."/>
            <person name="Ling H.Q."/>
            <person name="Wan P."/>
        </authorList>
    </citation>
    <scope>NUCLEOTIDE SEQUENCE</scope>
    <source>
        <strain evidence="3">cv. Jingnong 6</strain>
    </source>
</reference>
<dbReference type="AlphaFoldDB" id="A0A0L9T6Q0"/>
<dbReference type="Proteomes" id="UP000053144">
    <property type="component" value="Unassembled WGS sequence"/>
</dbReference>
<dbReference type="EMBL" id="KQ258287">
    <property type="protein sequence ID" value="KOM25789.1"/>
    <property type="molecule type" value="Genomic_DNA"/>
</dbReference>
<evidence type="ECO:0000313" key="3">
    <source>
        <dbReference type="Proteomes" id="UP000053144"/>
    </source>
</evidence>
<sequence>MAAPTASLWPAKATHLLLTPPLLIIIMTWTDEVVSVNNVALLRESPPRPSQGRCSPLPTKNVVANHYMCPQLNIKGKHLRLQAFSDLKKKKRKEKLSLFPNESKRNPGEWFLI</sequence>
<dbReference type="Gramene" id="KOM25789">
    <property type="protein sequence ID" value="KOM25789"/>
    <property type="gene ID" value="LR48_Vigan187s002900"/>
</dbReference>
<organism evidence="2 3">
    <name type="scientific">Phaseolus angularis</name>
    <name type="common">Azuki bean</name>
    <name type="synonym">Vigna angularis</name>
    <dbReference type="NCBI Taxonomy" id="3914"/>
    <lineage>
        <taxon>Eukaryota</taxon>
        <taxon>Viridiplantae</taxon>
        <taxon>Streptophyta</taxon>
        <taxon>Embryophyta</taxon>
        <taxon>Tracheophyta</taxon>
        <taxon>Spermatophyta</taxon>
        <taxon>Magnoliopsida</taxon>
        <taxon>eudicotyledons</taxon>
        <taxon>Gunneridae</taxon>
        <taxon>Pentapetalae</taxon>
        <taxon>rosids</taxon>
        <taxon>fabids</taxon>
        <taxon>Fabales</taxon>
        <taxon>Fabaceae</taxon>
        <taxon>Papilionoideae</taxon>
        <taxon>50 kb inversion clade</taxon>
        <taxon>NPAAA clade</taxon>
        <taxon>indigoferoid/millettioid clade</taxon>
        <taxon>Phaseoleae</taxon>
        <taxon>Vigna</taxon>
    </lineage>
</organism>
<evidence type="ECO:0000313" key="2">
    <source>
        <dbReference type="EMBL" id="KOM25789.1"/>
    </source>
</evidence>
<protein>
    <recommendedName>
        <fullName evidence="4">Secreted protein</fullName>
    </recommendedName>
</protein>
<keyword evidence="1" id="KW-0732">Signal</keyword>
<evidence type="ECO:0000256" key="1">
    <source>
        <dbReference type="SAM" id="SignalP"/>
    </source>
</evidence>